<feature type="domain" description="BIG2" evidence="1">
    <location>
        <begin position="1163"/>
        <end position="1241"/>
    </location>
</feature>
<organism evidence="2 3">
    <name type="scientific">Ectobacillus antri</name>
    <dbReference type="NCBI Taxonomy" id="2486280"/>
    <lineage>
        <taxon>Bacteria</taxon>
        <taxon>Bacillati</taxon>
        <taxon>Bacillota</taxon>
        <taxon>Bacilli</taxon>
        <taxon>Bacillales</taxon>
        <taxon>Bacillaceae</taxon>
        <taxon>Ectobacillus</taxon>
    </lineage>
</organism>
<evidence type="ECO:0000313" key="2">
    <source>
        <dbReference type="EMBL" id="MDG5753784.1"/>
    </source>
</evidence>
<proteinExistence type="predicted"/>
<comment type="caution">
    <text evidence="2">The sequence shown here is derived from an EMBL/GenBank/DDBJ whole genome shotgun (WGS) entry which is preliminary data.</text>
</comment>
<feature type="domain" description="BIG2" evidence="1">
    <location>
        <begin position="1270"/>
        <end position="1349"/>
    </location>
</feature>
<dbReference type="SMART" id="SM00635">
    <property type="entry name" value="BID_2"/>
    <property type="match status" value="4"/>
</dbReference>
<dbReference type="InterPro" id="IPR003343">
    <property type="entry name" value="Big_2"/>
</dbReference>
<dbReference type="Gene3D" id="2.60.40.1080">
    <property type="match status" value="3"/>
</dbReference>
<dbReference type="Gene3D" id="2.60.40.10">
    <property type="entry name" value="Immunoglobulins"/>
    <property type="match status" value="1"/>
</dbReference>
<feature type="domain" description="BIG2" evidence="1">
    <location>
        <begin position="1075"/>
        <end position="1154"/>
    </location>
</feature>
<keyword evidence="3" id="KW-1185">Reference proteome</keyword>
<dbReference type="EMBL" id="JARULN010000004">
    <property type="protein sequence ID" value="MDG5753784.1"/>
    <property type="molecule type" value="Genomic_DNA"/>
</dbReference>
<evidence type="ECO:0000313" key="3">
    <source>
        <dbReference type="Proteomes" id="UP001218246"/>
    </source>
</evidence>
<name>A0ABT6H4Y6_9BACI</name>
<dbReference type="RefSeq" id="WP_124562829.1">
    <property type="nucleotide sequence ID" value="NZ_JARRRY010000009.1"/>
</dbReference>
<accession>A0ABT6H4Y6</accession>
<protein>
    <submittedName>
        <fullName evidence="2">DUF5057 domain-containing protein</fullName>
    </submittedName>
</protein>
<dbReference type="InterPro" id="IPR008964">
    <property type="entry name" value="Invasin/intimin_cell_adhesion"/>
</dbReference>
<feature type="domain" description="BIG2" evidence="1">
    <location>
        <begin position="991"/>
        <end position="1067"/>
    </location>
</feature>
<sequence>MRRWIAFVTILILLLTTIPFAGVNAQEKPKFKVLEITDSGVNSIANSLGNAVEVTSIPMKRFVAMRDELDGKYDAIYIAKGKENPYSTAFPTLDPNPTAAISQLTNTKRADTYNTTNVMNDITLLKFSEIERYYINRKLPVLVDPSVLKQQPNTQQVQGKEHVLKTKFGSMQQSVQFVEPQAAVTMLRKLAESSMRPRLTPLNDTYITNYKNKYNPGDTVNFSFKMPVGNPDVTQANFYIDLNFNNKFEASERVYTNNVKVMQKTDYYSFSYQLPSGYAGIRRWKLELVDNRELKDYSTGVFYVNGRTIDINVLQVLSGNSMTDGSLLEILKAHLDGDTIRGDGYNIKLNVVTMNQFISPTCTQNCYKTINNGTYNMLIFGLKDEYGSAKLAADLNRYPASDSTPVGAVKRFIESGQSVFMTHDTLRRDRGGIDSVGKSNNDVLRDTNSWFVNFLPYSGQMYPTGILADYESKTIEQKLLTPGKYYLETNLGRGGQGVIGSVTNTQRVNEGMITQFPHQLKGNVNVASTHAQYFALDLEDPAVMPWYNLNHSKLDNSDSYNHYYIYSRNNITYTGAGHTSNTLTPDEQLLFINTMYTAFAGANHAPLITVHSPKTGTVVPSNQKQQLSFTVEDLDAKDRLVNVRIFVNEEEVGTTRRIVSGTTVSEEVDLKRPDGGQATIRIEATDDASAKQVETITLQVEKTAPDLEVTRMFSKMGMVKVNEDTIKVDYTLQAQKIAESGVNGQEVKVSGLRPFAMHQSIEKKLGPPGTKMSFDDFMKSTKRLKFTESIPNDVQEGLTKSVTITELNNNPNIAELIVSRSENRDEYEEELIAYVNRTKNATLTIAIVSNLGKHPNFVKFAQFQLQPSKLIKGEIDVTFTGIVDDNVYALNNIVYSETFPKGITVDVSSSSILQQQVNSDGTTTVTGYIGDILYKREKQLFTAEEFRFSVSMKAVESGDFTLKQGNVTYINVRGKEERAEIKPHVITARQPLKDIRVPDNIELNIDSVPQNVIITQTPKDAIVASYQWEVQSPIVKVDSITHEILPIQVGETKIRVIATDIFGTSITSNWITVVVKNPIRDIRMPEEITLRVGETRPLGLVVIPESAIEKLQWTNSAAHIASVSSDDYSVTGRAPGTTVITARGEGMNGEVIEKAVRVTVRPYLSAIRVTPNEIEVIEGQTRTLQLSVQVGPEDAGDKGLSWSLSNPIHSAFMQIEDVNSANEEETTQVVSLTITGKVPTNLPIPITVRARDGGGAQTTVYVMVKSSFVPLEDLYFSPDRLIISVGETRDLRNMLQFVPANATNKRIESWHTSNPQAVIVSGGVIVGKVPGTSVITAVSQGKAKTVTVTVQEQGSILPNPDLPLLRW</sequence>
<dbReference type="SUPFAM" id="SSF49373">
    <property type="entry name" value="Invasin/intimin cell-adhesion fragments"/>
    <property type="match status" value="2"/>
</dbReference>
<gene>
    <name evidence="2" type="ORF">P6P90_07330</name>
</gene>
<evidence type="ECO:0000259" key="1">
    <source>
        <dbReference type="SMART" id="SM00635"/>
    </source>
</evidence>
<dbReference type="Proteomes" id="UP001218246">
    <property type="component" value="Unassembled WGS sequence"/>
</dbReference>
<dbReference type="InterPro" id="IPR013783">
    <property type="entry name" value="Ig-like_fold"/>
</dbReference>
<reference evidence="2 3" key="1">
    <citation type="submission" date="2023-04" db="EMBL/GenBank/DDBJ databases">
        <title>Ectobacillus antri isolated from activated sludge.</title>
        <authorList>
            <person name="Yan P."/>
            <person name="Liu X."/>
        </authorList>
    </citation>
    <scope>NUCLEOTIDE SEQUENCE [LARGE SCALE GENOMIC DNA]</scope>
    <source>
        <strain evidence="2 3">C18H</strain>
    </source>
</reference>